<gene>
    <name evidence="1" type="ORF">LNAT_P0717</name>
</gene>
<sequence>MDKLHELPKEKLIEIIKLLYSNIIKDPFYDIYSKSFFIEYLKNILELYKRYQNLKINIIVCRFDANKISEIKSNLRKSDLFAKFDDAFVILVFQTMESGLFKIKSKLENILTQNCYIIDVNIKDTIKNVINKIEEISK</sequence>
<evidence type="ECO:0000313" key="2">
    <source>
        <dbReference type="Proteomes" id="UP000217944"/>
    </source>
</evidence>
<evidence type="ECO:0008006" key="3">
    <source>
        <dbReference type="Google" id="ProtNLM"/>
    </source>
</evidence>
<evidence type="ECO:0000313" key="1">
    <source>
        <dbReference type="EMBL" id="GAX87421.1"/>
    </source>
</evidence>
<dbReference type="OrthoDB" id="5373146at2"/>
<organism evidence="1 2">
    <name type="scientific">Lebetimonas natsushimae</name>
    <dbReference type="NCBI Taxonomy" id="1936991"/>
    <lineage>
        <taxon>Bacteria</taxon>
        <taxon>Pseudomonadati</taxon>
        <taxon>Campylobacterota</taxon>
        <taxon>Epsilonproteobacteria</taxon>
        <taxon>Nautiliales</taxon>
        <taxon>Nautiliaceae</taxon>
        <taxon>Lebetimonas</taxon>
    </lineage>
</organism>
<dbReference type="EMBL" id="BDME01000001">
    <property type="protein sequence ID" value="GAX87421.1"/>
    <property type="molecule type" value="Genomic_DNA"/>
</dbReference>
<dbReference type="AlphaFoldDB" id="A0A292YDF0"/>
<name>A0A292YDF0_9BACT</name>
<comment type="caution">
    <text evidence="1">The sequence shown here is derived from an EMBL/GenBank/DDBJ whole genome shotgun (WGS) entry which is preliminary data.</text>
</comment>
<dbReference type="Proteomes" id="UP000217944">
    <property type="component" value="Unassembled WGS sequence"/>
</dbReference>
<reference evidence="1 2" key="1">
    <citation type="journal article" date="2017" name="Syst. Appl. Microbiol.">
        <title>Lebetimonas natsushimae sp. nov., a novel strictly anaerobic, moderately thermophilic chemoautotroph isolated from a deep-sea hydrothermal vent polychaete nest in the Mid-Okinawa Trough.</title>
        <authorList>
            <person name="Nagata R."/>
            <person name="Takaki Y."/>
            <person name="Tame A."/>
            <person name="Nunoura T."/>
            <person name="Muto H."/>
            <person name="Mino S."/>
            <person name="Sawayama S."/>
            <person name="Takai K."/>
            <person name="Nakagawa S."/>
        </authorList>
    </citation>
    <scope>NUCLEOTIDE SEQUENCE [LARGE SCALE GENOMIC DNA]</scope>
    <source>
        <strain evidence="1 2">HS1857</strain>
    </source>
</reference>
<keyword evidence="2" id="KW-1185">Reference proteome</keyword>
<protein>
    <recommendedName>
        <fullName evidence="3">GGDEF domain-containing protein</fullName>
    </recommendedName>
</protein>
<proteinExistence type="predicted"/>
<dbReference type="RefSeq" id="WP_096258558.1">
    <property type="nucleotide sequence ID" value="NZ_BDME01000001.1"/>
</dbReference>
<accession>A0A292YDF0</accession>